<accession>A0A7S7NTR0</accession>
<keyword evidence="2" id="KW-1185">Reference proteome</keyword>
<dbReference type="KEGG" id="pfer:IRI77_06145"/>
<evidence type="ECO:0000313" key="1">
    <source>
        <dbReference type="EMBL" id="QOY89531.1"/>
    </source>
</evidence>
<dbReference type="Proteomes" id="UP000593892">
    <property type="component" value="Chromosome"/>
</dbReference>
<dbReference type="RefSeq" id="WP_194451193.1">
    <property type="nucleotide sequence ID" value="NZ_CP063849.1"/>
</dbReference>
<organism evidence="1 2">
    <name type="scientific">Paludibaculum fermentans</name>
    <dbReference type="NCBI Taxonomy" id="1473598"/>
    <lineage>
        <taxon>Bacteria</taxon>
        <taxon>Pseudomonadati</taxon>
        <taxon>Acidobacteriota</taxon>
        <taxon>Terriglobia</taxon>
        <taxon>Bryobacterales</taxon>
        <taxon>Bryobacteraceae</taxon>
        <taxon>Paludibaculum</taxon>
    </lineage>
</organism>
<name>A0A7S7NTR0_PALFE</name>
<reference evidence="1 2" key="1">
    <citation type="submission" date="2020-10" db="EMBL/GenBank/DDBJ databases">
        <title>Complete genome sequence of Paludibaculum fermentans P105T, a facultatively anaerobic acidobacterium capable of dissimilatory Fe(III) reduction.</title>
        <authorList>
            <person name="Dedysh S.N."/>
            <person name="Beletsky A.V."/>
            <person name="Kulichevskaya I.S."/>
            <person name="Mardanov A.V."/>
            <person name="Ravin N.V."/>
        </authorList>
    </citation>
    <scope>NUCLEOTIDE SEQUENCE [LARGE SCALE GENOMIC DNA]</scope>
    <source>
        <strain evidence="1 2">P105</strain>
    </source>
</reference>
<sequence length="146" mass="16354">MPKAILSYSLPKISSQTVDYLKAHLADQENDTRDTGWMAWMLLDTRNVTLTQDVIAFVRKQDKPEVIGEVLRCVHVRHIPKTAEVLSLIGYGLDSPAEWTRRMAVEAATDMPLGERSPFLAQLNRLATDPKETPEIRGAAVKALKN</sequence>
<dbReference type="AlphaFoldDB" id="A0A7S7NTR0"/>
<proteinExistence type="predicted"/>
<dbReference type="EMBL" id="CP063849">
    <property type="protein sequence ID" value="QOY89531.1"/>
    <property type="molecule type" value="Genomic_DNA"/>
</dbReference>
<protein>
    <recommendedName>
        <fullName evidence="3">HEAT repeat domain-containing protein</fullName>
    </recommendedName>
</protein>
<evidence type="ECO:0008006" key="3">
    <source>
        <dbReference type="Google" id="ProtNLM"/>
    </source>
</evidence>
<gene>
    <name evidence="1" type="ORF">IRI77_06145</name>
</gene>
<evidence type="ECO:0000313" key="2">
    <source>
        <dbReference type="Proteomes" id="UP000593892"/>
    </source>
</evidence>